<evidence type="ECO:0000313" key="2">
    <source>
        <dbReference type="Proteomes" id="UP000825935"/>
    </source>
</evidence>
<dbReference type="Proteomes" id="UP000825935">
    <property type="component" value="Chromosome 11"/>
</dbReference>
<evidence type="ECO:0000313" key="1">
    <source>
        <dbReference type="EMBL" id="KAH7426266.1"/>
    </source>
</evidence>
<dbReference type="AlphaFoldDB" id="A0A8T2TX84"/>
<reference evidence="1" key="1">
    <citation type="submission" date="2021-08" db="EMBL/GenBank/DDBJ databases">
        <title>WGS assembly of Ceratopteris richardii.</title>
        <authorList>
            <person name="Marchant D.B."/>
            <person name="Chen G."/>
            <person name="Jenkins J."/>
            <person name="Shu S."/>
            <person name="Leebens-Mack J."/>
            <person name="Grimwood J."/>
            <person name="Schmutz J."/>
            <person name="Soltis P."/>
            <person name="Soltis D."/>
            <person name="Chen Z.-H."/>
        </authorList>
    </citation>
    <scope>NUCLEOTIDE SEQUENCE</scope>
    <source>
        <strain evidence="1">Whitten #5841</strain>
        <tissue evidence="1">Leaf</tissue>
    </source>
</reference>
<gene>
    <name evidence="1" type="ORF">KP509_11G092900</name>
</gene>
<sequence>MMVSNCGQCCPVLSKLPSFVGVRKKCEPDPIYSLFLCNTGFPCYTLRMPWSWSIYLDRVYKPHVQDFLAPYEWMPHALELEVDTFLSHGSCYVYTLLVGPKSICCSLYCFLELKSTSSIFVYVHF</sequence>
<comment type="caution">
    <text evidence="1">The sequence shown here is derived from an EMBL/GenBank/DDBJ whole genome shotgun (WGS) entry which is preliminary data.</text>
</comment>
<dbReference type="EMBL" id="CM035416">
    <property type="protein sequence ID" value="KAH7426266.1"/>
    <property type="molecule type" value="Genomic_DNA"/>
</dbReference>
<proteinExistence type="predicted"/>
<name>A0A8T2TX84_CERRI</name>
<protein>
    <submittedName>
        <fullName evidence="1">Uncharacterized protein</fullName>
    </submittedName>
</protein>
<organism evidence="1 2">
    <name type="scientific">Ceratopteris richardii</name>
    <name type="common">Triangle waterfern</name>
    <dbReference type="NCBI Taxonomy" id="49495"/>
    <lineage>
        <taxon>Eukaryota</taxon>
        <taxon>Viridiplantae</taxon>
        <taxon>Streptophyta</taxon>
        <taxon>Embryophyta</taxon>
        <taxon>Tracheophyta</taxon>
        <taxon>Polypodiopsida</taxon>
        <taxon>Polypodiidae</taxon>
        <taxon>Polypodiales</taxon>
        <taxon>Pteridineae</taxon>
        <taxon>Pteridaceae</taxon>
        <taxon>Parkerioideae</taxon>
        <taxon>Ceratopteris</taxon>
    </lineage>
</organism>
<keyword evidence="2" id="KW-1185">Reference proteome</keyword>
<accession>A0A8T2TX84</accession>